<evidence type="ECO:0000313" key="1">
    <source>
        <dbReference type="EMBL" id="KYP48200.1"/>
    </source>
</evidence>
<dbReference type="Gramene" id="C.cajan_34222.t">
    <property type="protein sequence ID" value="C.cajan_34222.t.cds1"/>
    <property type="gene ID" value="C.cajan_34222"/>
</dbReference>
<name>A0A151S076_CAJCA</name>
<gene>
    <name evidence="1" type="ORF">KK1_030152</name>
</gene>
<feature type="non-terminal residue" evidence="1">
    <location>
        <position position="1"/>
    </location>
</feature>
<dbReference type="Proteomes" id="UP000075243">
    <property type="component" value="Unassembled WGS sequence"/>
</dbReference>
<reference evidence="1" key="1">
    <citation type="journal article" date="2012" name="Nat. Biotechnol.">
        <title>Draft genome sequence of pigeonpea (Cajanus cajan), an orphan legume crop of resource-poor farmers.</title>
        <authorList>
            <person name="Varshney R.K."/>
            <person name="Chen W."/>
            <person name="Li Y."/>
            <person name="Bharti A.K."/>
            <person name="Saxena R.K."/>
            <person name="Schlueter J.A."/>
            <person name="Donoghue M.T."/>
            <person name="Azam S."/>
            <person name="Fan G."/>
            <person name="Whaley A.M."/>
            <person name="Farmer A.D."/>
            <person name="Sheridan J."/>
            <person name="Iwata A."/>
            <person name="Tuteja R."/>
            <person name="Penmetsa R.V."/>
            <person name="Wu W."/>
            <person name="Upadhyaya H.D."/>
            <person name="Yang S.P."/>
            <person name="Shah T."/>
            <person name="Saxena K.B."/>
            <person name="Michael T."/>
            <person name="McCombie W.R."/>
            <person name="Yang B."/>
            <person name="Zhang G."/>
            <person name="Yang H."/>
            <person name="Wang J."/>
            <person name="Spillane C."/>
            <person name="Cook D.R."/>
            <person name="May G.D."/>
            <person name="Xu X."/>
            <person name="Jackson S.A."/>
        </authorList>
    </citation>
    <scope>NUCLEOTIDE SEQUENCE [LARGE SCALE GENOMIC DNA]</scope>
</reference>
<protein>
    <submittedName>
        <fullName evidence="1">Uncharacterized protein</fullName>
    </submittedName>
</protein>
<evidence type="ECO:0000313" key="2">
    <source>
        <dbReference type="Proteomes" id="UP000075243"/>
    </source>
</evidence>
<organism evidence="1 2">
    <name type="scientific">Cajanus cajan</name>
    <name type="common">Pigeon pea</name>
    <name type="synonym">Cajanus indicus</name>
    <dbReference type="NCBI Taxonomy" id="3821"/>
    <lineage>
        <taxon>Eukaryota</taxon>
        <taxon>Viridiplantae</taxon>
        <taxon>Streptophyta</taxon>
        <taxon>Embryophyta</taxon>
        <taxon>Tracheophyta</taxon>
        <taxon>Spermatophyta</taxon>
        <taxon>Magnoliopsida</taxon>
        <taxon>eudicotyledons</taxon>
        <taxon>Gunneridae</taxon>
        <taxon>Pentapetalae</taxon>
        <taxon>rosids</taxon>
        <taxon>fabids</taxon>
        <taxon>Fabales</taxon>
        <taxon>Fabaceae</taxon>
        <taxon>Papilionoideae</taxon>
        <taxon>50 kb inversion clade</taxon>
        <taxon>NPAAA clade</taxon>
        <taxon>indigoferoid/millettioid clade</taxon>
        <taxon>Phaseoleae</taxon>
        <taxon>Cajanus</taxon>
    </lineage>
</organism>
<proteinExistence type="predicted"/>
<accession>A0A151S076</accession>
<keyword evidence="2" id="KW-1185">Reference proteome</keyword>
<sequence>GISTNVNTELLDIYHGLRIVHEVEYNFVICKLDSMNGLLFVKQGMSLLYPYGPLISKN</sequence>
<dbReference type="AlphaFoldDB" id="A0A151S076"/>
<dbReference type="EMBL" id="KQ483506">
    <property type="protein sequence ID" value="KYP48200.1"/>
    <property type="molecule type" value="Genomic_DNA"/>
</dbReference>